<feature type="domain" description="PAS" evidence="6">
    <location>
        <begin position="738"/>
        <end position="813"/>
    </location>
</feature>
<dbReference type="PANTHER" id="PTHR43719">
    <property type="entry name" value="TWO-COMPONENT HISTIDINE KINASE"/>
    <property type="match status" value="1"/>
</dbReference>
<dbReference type="Pfam" id="PF08447">
    <property type="entry name" value="PAS_3"/>
    <property type="match status" value="2"/>
</dbReference>
<dbReference type="Gene3D" id="1.10.287.130">
    <property type="match status" value="1"/>
</dbReference>
<evidence type="ECO:0000256" key="2">
    <source>
        <dbReference type="PROSITE-ProRule" id="PRU00169"/>
    </source>
</evidence>
<dbReference type="InterPro" id="IPR036097">
    <property type="entry name" value="HisK_dim/P_sf"/>
</dbReference>
<dbReference type="Pfam" id="PF02518">
    <property type="entry name" value="HATPase_c"/>
    <property type="match status" value="1"/>
</dbReference>
<dbReference type="InterPro" id="IPR003594">
    <property type="entry name" value="HATPase_dom"/>
</dbReference>
<dbReference type="InterPro" id="IPR001789">
    <property type="entry name" value="Sig_transdc_resp-reg_receiver"/>
</dbReference>
<organism evidence="7 8">
    <name type="scientific">Aureobasidium pullulans</name>
    <name type="common">Black yeast</name>
    <name type="synonym">Pullularia pullulans</name>
    <dbReference type="NCBI Taxonomy" id="5580"/>
    <lineage>
        <taxon>Eukaryota</taxon>
        <taxon>Fungi</taxon>
        <taxon>Dikarya</taxon>
        <taxon>Ascomycota</taxon>
        <taxon>Pezizomycotina</taxon>
        <taxon>Dothideomycetes</taxon>
        <taxon>Dothideomycetidae</taxon>
        <taxon>Dothideales</taxon>
        <taxon>Saccotheciaceae</taxon>
        <taxon>Aureobasidium</taxon>
    </lineage>
</organism>
<dbReference type="SMART" id="SM00388">
    <property type="entry name" value="HisKA"/>
    <property type="match status" value="1"/>
</dbReference>
<accession>A0ABR0TAB3</accession>
<proteinExistence type="predicted"/>
<dbReference type="PRINTS" id="PR00344">
    <property type="entry name" value="BCTRLSENSOR"/>
</dbReference>
<dbReference type="SUPFAM" id="SSF47384">
    <property type="entry name" value="Homodimeric domain of signal transducing histidine kinase"/>
    <property type="match status" value="1"/>
</dbReference>
<feature type="compositionally biased region" description="Polar residues" evidence="3">
    <location>
        <begin position="161"/>
        <end position="173"/>
    </location>
</feature>
<dbReference type="InterPro" id="IPR050956">
    <property type="entry name" value="2C_system_His_kinase"/>
</dbReference>
<feature type="domain" description="PAS" evidence="6">
    <location>
        <begin position="594"/>
        <end position="665"/>
    </location>
</feature>
<feature type="region of interest" description="Disordered" evidence="3">
    <location>
        <begin position="1"/>
        <end position="26"/>
    </location>
</feature>
<keyword evidence="1 2" id="KW-0597">Phosphoprotein</keyword>
<dbReference type="PROSITE" id="PS50109">
    <property type="entry name" value="HIS_KIN"/>
    <property type="match status" value="1"/>
</dbReference>
<dbReference type="EMBL" id="JASGXD010000015">
    <property type="protein sequence ID" value="KAK6000891.1"/>
    <property type="molecule type" value="Genomic_DNA"/>
</dbReference>
<dbReference type="CDD" id="cd16922">
    <property type="entry name" value="HATPase_EvgS-ArcB-TorS-like"/>
    <property type="match status" value="1"/>
</dbReference>
<dbReference type="CDD" id="cd17546">
    <property type="entry name" value="REC_hyHK_CKI1_RcsC-like"/>
    <property type="match status" value="1"/>
</dbReference>
<dbReference type="Pfam" id="PF00072">
    <property type="entry name" value="Response_reg"/>
    <property type="match status" value="1"/>
</dbReference>
<feature type="region of interest" description="Disordered" evidence="3">
    <location>
        <begin position="101"/>
        <end position="123"/>
    </location>
</feature>
<evidence type="ECO:0000256" key="3">
    <source>
        <dbReference type="SAM" id="MobiDB-lite"/>
    </source>
</evidence>
<dbReference type="Proteomes" id="UP001341245">
    <property type="component" value="Unassembled WGS sequence"/>
</dbReference>
<sequence length="1407" mass="156194">MAADRTSKKRARPEALSPNGSDDQILTTANMPIRTVKDAALGGLGLVDFLQHDPRPTCIVDTVAGYIAYRNPALERLLAGTWDLQHFRDWATALSLPQPQAQTLSQSQSQPTTTTTTTTTYGGRAWNCTLQNHKWLVASAQDEVFAVAAPPVTHRAAAPARTSSQNSVNTRAASQHSSSNTGTSSSDSRRPSIASSSWRTVSDEGSQRYLDWTRIPSPAMSAHMHLVRNFAWQDTSIGSIHSWPDALRQAVLSAMANPDPRLLLWGDDHIMIYNEACISMFGERHPRALGSKAEDTWSDIWSDMLHLLEYVQTEGRGTRLNKLPLVMERNGYPEDTFWSFNLIPVVGAHGSTIGIIDEFSEVTDQVVSDRRRDAIVKINKSIARVNSVKELWFEFLEGLEHCKDDIPYALLHTSHAAANPVAPDSISASSGSSPQRYALEGSIGLAAGHPAVPLTFDLADCANDQSPLARACYKAWKSDDVVILQLKDGSLPEILNQGVPGRASGDKVQTVCIIPLPDITGNHTMAFLTLAMTPRRPYDSEAAMFAYYLRDVLVKSASAICLPDEQRRARQKFEQIEASLAQQLRATTLETERLESRFARMAQMAPIGMYAITPDSRTTFYNQAYLDITGITEASIEAQADPIEYIHSDDRDRVMNAWLQCLEDKQSFTAEYRVSRSWSFTDPISGETFNGDTWVLATAAPEMDDDGNIVHIQGWLLDVSDRKFHEKTRINQIESEQAETRFARLAADAPLGMYLLKPNGDPLYLNEAYFEILGFTREEFEDAQRRGLGWGDRIHEDDQAKVGEAWVALAQQGIPLNLEYRIKKPWKYMDDASGLEMSGETWLQGTAIAEIGIDGSVVAIQGFVTEISLKKASERLLAEKLEDALEHKRQADRFIDMTSHEMRNPLSAILQSADGILTSLENNNQLGIMSSTATFSGDVLETVLDAAQTIILCAQHQGRIVDDILTLSKLDSNLLVVSPDTVDMPCLLEKCFKMHEAELIRAKIGITLLVHEGFRDLAVGKVMLDSSRLLQVIINLLTNAIKFTQFASRKEITVHLDASSNRPKQGMFGSPFVPFRLNRPEHHFTAEWGTGDELFLSISVQDSGKGMNDEELKLLFNRFSQASPKTYKQYGGSGLGLFISRELTDLQDGQIGVHSEPDKGSTFSFYIKARRAVNDEETVTDGKLITPILNTPVTYTRDPASNSLEAKVDQRQHDMTQNVIRKMSAVSNDLNEEKLHIHVLVVEDNIINQRVMSQQLRRLGCTVHLANHGLEALEFIRKTSFWARHPPPAWNEEAPSPRTVPRLNLTPLSVVLMDLEMPVLGGLETVKRIRSLQSDGSIIGHIPVIAVTANARSEQIAVAIDHGMDSVVTKPFRIPELVPQMEDLIKRVQQGRIGRSSKSSVMSIVKG</sequence>
<dbReference type="Gene3D" id="3.40.50.2300">
    <property type="match status" value="1"/>
</dbReference>
<dbReference type="InterPro" id="IPR036890">
    <property type="entry name" value="HATPase_C_sf"/>
</dbReference>
<evidence type="ECO:0008006" key="9">
    <source>
        <dbReference type="Google" id="ProtNLM"/>
    </source>
</evidence>
<comment type="caution">
    <text evidence="7">The sequence shown here is derived from an EMBL/GenBank/DDBJ whole genome shotgun (WGS) entry which is preliminary data.</text>
</comment>
<evidence type="ECO:0000313" key="8">
    <source>
        <dbReference type="Proteomes" id="UP001341245"/>
    </source>
</evidence>
<dbReference type="Gene3D" id="3.30.565.10">
    <property type="entry name" value="Histidine kinase-like ATPase, C-terminal domain"/>
    <property type="match status" value="1"/>
</dbReference>
<name>A0ABR0TAB3_AURPU</name>
<protein>
    <recommendedName>
        <fullName evidence="9">Histidine kinase HHK15p</fullName>
    </recommendedName>
</protein>
<dbReference type="PROSITE" id="PS50112">
    <property type="entry name" value="PAS"/>
    <property type="match status" value="2"/>
</dbReference>
<evidence type="ECO:0000256" key="1">
    <source>
        <dbReference type="ARBA" id="ARBA00022553"/>
    </source>
</evidence>
<dbReference type="NCBIfam" id="TIGR00229">
    <property type="entry name" value="sensory_box"/>
    <property type="match status" value="1"/>
</dbReference>
<feature type="domain" description="Histidine kinase" evidence="4">
    <location>
        <begin position="897"/>
        <end position="1171"/>
    </location>
</feature>
<keyword evidence="8" id="KW-1185">Reference proteome</keyword>
<dbReference type="SMART" id="SM00448">
    <property type="entry name" value="REC"/>
    <property type="match status" value="1"/>
</dbReference>
<dbReference type="SUPFAM" id="SSF55874">
    <property type="entry name" value="ATPase domain of HSP90 chaperone/DNA topoisomerase II/histidine kinase"/>
    <property type="match status" value="1"/>
</dbReference>
<feature type="region of interest" description="Disordered" evidence="3">
    <location>
        <begin position="156"/>
        <end position="199"/>
    </location>
</feature>
<dbReference type="SMART" id="SM00387">
    <property type="entry name" value="HATPase_c"/>
    <property type="match status" value="1"/>
</dbReference>
<dbReference type="PROSITE" id="PS50110">
    <property type="entry name" value="RESPONSE_REGULATORY"/>
    <property type="match status" value="1"/>
</dbReference>
<dbReference type="InterPro" id="IPR000014">
    <property type="entry name" value="PAS"/>
</dbReference>
<dbReference type="CDD" id="cd00082">
    <property type="entry name" value="HisKA"/>
    <property type="match status" value="1"/>
</dbReference>
<dbReference type="SUPFAM" id="SSF52172">
    <property type="entry name" value="CheY-like"/>
    <property type="match status" value="1"/>
</dbReference>
<gene>
    <name evidence="7" type="ORF">QM012_002974</name>
</gene>
<dbReference type="InterPro" id="IPR004358">
    <property type="entry name" value="Sig_transdc_His_kin-like_C"/>
</dbReference>
<dbReference type="InterPro" id="IPR058846">
    <property type="entry name" value="PAS-like"/>
</dbReference>
<evidence type="ECO:0000259" key="4">
    <source>
        <dbReference type="PROSITE" id="PS50109"/>
    </source>
</evidence>
<evidence type="ECO:0000259" key="5">
    <source>
        <dbReference type="PROSITE" id="PS50110"/>
    </source>
</evidence>
<feature type="domain" description="Response regulatory" evidence="5">
    <location>
        <begin position="1238"/>
        <end position="1385"/>
    </location>
</feature>
<evidence type="ECO:0000313" key="7">
    <source>
        <dbReference type="EMBL" id="KAK6000891.1"/>
    </source>
</evidence>
<feature type="compositionally biased region" description="Low complexity" evidence="3">
    <location>
        <begin position="174"/>
        <end position="199"/>
    </location>
</feature>
<dbReference type="CDD" id="cd00130">
    <property type="entry name" value="PAS"/>
    <property type="match status" value="2"/>
</dbReference>
<evidence type="ECO:0000259" key="6">
    <source>
        <dbReference type="PROSITE" id="PS50112"/>
    </source>
</evidence>
<dbReference type="Gene3D" id="3.30.450.20">
    <property type="entry name" value="PAS domain"/>
    <property type="match status" value="3"/>
</dbReference>
<dbReference type="InterPro" id="IPR003661">
    <property type="entry name" value="HisK_dim/P_dom"/>
</dbReference>
<feature type="compositionally biased region" description="Low complexity" evidence="3">
    <location>
        <begin position="101"/>
        <end position="120"/>
    </location>
</feature>
<dbReference type="InterPro" id="IPR005467">
    <property type="entry name" value="His_kinase_dom"/>
</dbReference>
<dbReference type="InterPro" id="IPR013655">
    <property type="entry name" value="PAS_fold_3"/>
</dbReference>
<dbReference type="InterPro" id="IPR011006">
    <property type="entry name" value="CheY-like_superfamily"/>
</dbReference>
<reference evidence="7 8" key="1">
    <citation type="submission" date="2023-11" db="EMBL/GenBank/DDBJ databases">
        <title>Draft genome sequence and annotation of the polyextremotolerant black yeast-like fungus Aureobasidium pullulans NRRL 62042.</title>
        <authorList>
            <person name="Dielentheis-Frenken M.R.E."/>
            <person name="Wibberg D."/>
            <person name="Blank L.M."/>
            <person name="Tiso T."/>
        </authorList>
    </citation>
    <scope>NUCLEOTIDE SEQUENCE [LARGE SCALE GENOMIC DNA]</scope>
    <source>
        <strain evidence="7 8">NRRL 62042</strain>
    </source>
</reference>
<dbReference type="SUPFAM" id="SSF55785">
    <property type="entry name" value="PYP-like sensor domain (PAS domain)"/>
    <property type="match status" value="2"/>
</dbReference>
<feature type="modified residue" description="4-aspartylphosphate" evidence="2">
    <location>
        <position position="1314"/>
    </location>
</feature>
<dbReference type="Pfam" id="PF00512">
    <property type="entry name" value="HisKA"/>
    <property type="match status" value="1"/>
</dbReference>
<dbReference type="SMART" id="SM00091">
    <property type="entry name" value="PAS"/>
    <property type="match status" value="4"/>
</dbReference>
<dbReference type="PANTHER" id="PTHR43719:SF30">
    <property type="entry name" value="TWO-COMPONENT SYSTEM RESPONSE REGULATOR"/>
    <property type="match status" value="1"/>
</dbReference>
<dbReference type="InterPro" id="IPR035965">
    <property type="entry name" value="PAS-like_dom_sf"/>
</dbReference>
<dbReference type="Pfam" id="PF26131">
    <property type="entry name" value="PAS-like"/>
    <property type="match status" value="1"/>
</dbReference>